<reference evidence="2" key="1">
    <citation type="submission" date="2020-10" db="EMBL/GenBank/DDBJ databases">
        <title>CRESS DNA virus dark matter in the feces of wild birds.</title>
        <authorList>
            <person name="Yang S."/>
            <person name="Zhang W."/>
        </authorList>
    </citation>
    <scope>NUCLEOTIDE SEQUENCE</scope>
    <source>
        <strain evidence="2">Hbl69gen3</strain>
    </source>
</reference>
<accession>A0A8E7L5H5</accession>
<organism evidence="2">
    <name type="scientific">Phoenicurus auroreus Genomoviridae sp</name>
    <dbReference type="NCBI Taxonomy" id="2814988"/>
    <lineage>
        <taxon>Viruses</taxon>
        <taxon>Monodnaviria</taxon>
        <taxon>Shotokuvirae</taxon>
        <taxon>Cressdnaviricota</taxon>
        <taxon>Repensiviricetes</taxon>
        <taxon>Geplafuvirales</taxon>
        <taxon>Genomoviridae</taxon>
    </lineage>
</organism>
<evidence type="ECO:0000313" key="2">
    <source>
        <dbReference type="EMBL" id="QVW56501.1"/>
    </source>
</evidence>
<feature type="region of interest" description="Disordered" evidence="1">
    <location>
        <begin position="1"/>
        <end position="28"/>
    </location>
</feature>
<sequence>MSYVKSHRRRTYARRTTRHRRKTSSWGRRRTRKFGSVSLRLKRLPRRQARKRYIRNVASKKKWDTMRSAGSVITGNLDTQITLTNATTIFLFCPNYRFLSRSWSNDHTRNAQDIFFRGFKEKFWVLTRNVPLIHRRVVFWAQIVPARARPSVVPNAQADAPPTYYRNFTEIQDDSDLMNYLFQGEAGLEYENLYWLSAKLDRRRTLVISDTTKRFNPGNETGMQKLYSTWIGINRRLSYPDEESGSAEFSDPWVAPSPWSKGNLFVMDMFSQGFDPPSAGDEATFCTQSTVYWHEA</sequence>
<protein>
    <submittedName>
        <fullName evidence="2">Capsid protein</fullName>
    </submittedName>
</protein>
<dbReference type="EMBL" id="MW182963">
    <property type="protein sequence ID" value="QVW56501.1"/>
    <property type="molecule type" value="Genomic_DNA"/>
</dbReference>
<evidence type="ECO:0000256" key="1">
    <source>
        <dbReference type="SAM" id="MobiDB-lite"/>
    </source>
</evidence>
<name>A0A8E7L5H5_9VIRU</name>
<proteinExistence type="predicted"/>